<keyword evidence="3" id="KW-1185">Reference proteome</keyword>
<protein>
    <recommendedName>
        <fullName evidence="1">FAD-dependent urate hydroxylase HpyO/Asp monooxygenase CreE-like FAD/NAD(P)-binding domain-containing protein</fullName>
    </recommendedName>
</protein>
<organism evidence="2 3">
    <name type="scientific">Acidiluteibacter ferrifornacis</name>
    <dbReference type="NCBI Taxonomy" id="2692424"/>
    <lineage>
        <taxon>Bacteria</taxon>
        <taxon>Pseudomonadati</taxon>
        <taxon>Bacteroidota</taxon>
        <taxon>Flavobacteriia</taxon>
        <taxon>Flavobacteriales</taxon>
        <taxon>Cryomorphaceae</taxon>
        <taxon>Acidiluteibacter</taxon>
    </lineage>
</organism>
<evidence type="ECO:0000313" key="2">
    <source>
        <dbReference type="EMBL" id="NBG66924.1"/>
    </source>
</evidence>
<dbReference type="EMBL" id="WWNE01000012">
    <property type="protein sequence ID" value="NBG66924.1"/>
    <property type="molecule type" value="Genomic_DNA"/>
</dbReference>
<evidence type="ECO:0000313" key="3">
    <source>
        <dbReference type="Proteomes" id="UP000470771"/>
    </source>
</evidence>
<feature type="domain" description="FAD-dependent urate hydroxylase HpyO/Asp monooxygenase CreE-like FAD/NAD(P)-binding" evidence="1">
    <location>
        <begin position="10"/>
        <end position="173"/>
    </location>
</feature>
<dbReference type="Proteomes" id="UP000470771">
    <property type="component" value="Unassembled WGS sequence"/>
</dbReference>
<comment type="caution">
    <text evidence="2">The sequence shown here is derived from an EMBL/GenBank/DDBJ whole genome shotgun (WGS) entry which is preliminary data.</text>
</comment>
<dbReference type="PANTHER" id="PTHR40254:SF1">
    <property type="entry name" value="BLR0577 PROTEIN"/>
    <property type="match status" value="1"/>
</dbReference>
<proteinExistence type="predicted"/>
<name>A0A6N9NM07_9FLAO</name>
<evidence type="ECO:0000259" key="1">
    <source>
        <dbReference type="Pfam" id="PF13454"/>
    </source>
</evidence>
<accession>A0A6N9NM07</accession>
<dbReference type="Pfam" id="PF13454">
    <property type="entry name" value="NAD_binding_9"/>
    <property type="match status" value="1"/>
</dbReference>
<dbReference type="InterPro" id="IPR038732">
    <property type="entry name" value="HpyO/CreE_NAD-binding"/>
</dbReference>
<dbReference type="InterPro" id="IPR052189">
    <property type="entry name" value="L-asp_N-monooxygenase_NS-form"/>
</dbReference>
<dbReference type="PANTHER" id="PTHR40254">
    <property type="entry name" value="BLR0577 PROTEIN"/>
    <property type="match status" value="1"/>
</dbReference>
<dbReference type="AlphaFoldDB" id="A0A6N9NM07"/>
<sequence length="591" mass="67487">MSQPRISIGIVGFGPKGLYGFERLLANLHQMDEKLEVHVHLFNATGDFATGWIYQPEQPDFLLMNYSNAFITMHPDAAPSPICEIMSFSEWCANCRQTSTSAEDKRIASRGEVGEYLSYYFNCLCDSARSNIRIHKNRGKVTAIIPEKGKYRLETDIEFQSPIFTTLLLTTGHSPSITSKLSQSKKSKNCIPFVYPVQEKLQLIPKNVQVACKGIGLTAIDSILALTEGRGGEFEKSNESELIYRKSGKEPTKIYPFSRSGYPIIPRLSNGVTLTQHSCYLKKWVSSLSENCSPFDFEKEVLPLIKQDITTEYYYQLFQNYKLRLNAQQEYEKVLDEIQEFHRLHPEEKKFEADELLRPPIRQSNNAHEDFLAYWKKTVDWIKTENSPFVAAANTWGNLVDDFNWLYKNDKLTADSRSKFISTYFSMFNRISYGPPLQNVQKIIALAAIGVVDFSFVNNPDITKTDSDKYELKSHEEMTSCEWMIDARLPRGYTVNSNVLYTSSCKRNGLFSFLNKHTNSDFANGLNCNEAGNPISEEGEVISNITLYGTPAEGKLFDNDSLSRKRNDTASQWAKQTIQLIYKTLIPEHEY</sequence>
<gene>
    <name evidence="2" type="ORF">GQN54_12420</name>
</gene>
<dbReference type="RefSeq" id="WP_160633878.1">
    <property type="nucleotide sequence ID" value="NZ_WWNE01000012.1"/>
</dbReference>
<reference evidence="2 3" key="1">
    <citation type="submission" date="2019-12" db="EMBL/GenBank/DDBJ databases">
        <authorList>
            <person name="Zhao J."/>
        </authorList>
    </citation>
    <scope>NUCLEOTIDE SEQUENCE [LARGE SCALE GENOMIC DNA]</scope>
    <source>
        <strain evidence="2 3">S-15</strain>
    </source>
</reference>